<dbReference type="PROSITE" id="PS00201">
    <property type="entry name" value="FLAVODOXIN"/>
    <property type="match status" value="1"/>
</dbReference>
<dbReference type="PROSITE" id="PS50902">
    <property type="entry name" value="FLAVODOXIN_LIKE"/>
    <property type="match status" value="1"/>
</dbReference>
<evidence type="ECO:0000313" key="6">
    <source>
        <dbReference type="Proteomes" id="UP000001302"/>
    </source>
</evidence>
<dbReference type="InterPro" id="IPR029039">
    <property type="entry name" value="Flavoprotein-like_sf"/>
</dbReference>
<dbReference type="SUPFAM" id="SSF52218">
    <property type="entry name" value="Flavoproteins"/>
    <property type="match status" value="1"/>
</dbReference>
<reference evidence="5 6" key="2">
    <citation type="journal article" date="2011" name="J. Bacteriol.">
        <title>Complete genome sequence of strain HTCC2503T of Parvularcula bermudensis, the type species of the order "Parvularculales" in the class Alphaproteobacteria.</title>
        <authorList>
            <person name="Oh H.M."/>
            <person name="Kang I."/>
            <person name="Vergin K.L."/>
            <person name="Kang D."/>
            <person name="Rhee K.H."/>
            <person name="Giovannoni S.J."/>
            <person name="Cho J.C."/>
        </authorList>
    </citation>
    <scope>NUCLEOTIDE SEQUENCE [LARGE SCALE GENOMIC DNA]</scope>
    <source>
        <strain evidence="6">ATCC BAA-594 / HTCC2503 / KCTC 12087</strain>
    </source>
</reference>
<dbReference type="InterPro" id="IPR001226">
    <property type="entry name" value="Flavodoxin_CS"/>
</dbReference>
<dbReference type="OrthoDB" id="9801479at2"/>
<sequence>MTHLTIVYHSGYGHTALVAEAIRDGAMSVEDTEVALIEAAEAESQLDRFDATDGIVFGAPTYMGSASAPMKSFIDATSKPWFELKWKDKIAGGFTNSGNLSGDKQGTLIQFVVLAAQHGMIWVPPAAMPESMTKDDVATGDRQSINRLGAYVGVMAQSENAEPGPDNPPKGDIATAKAYGVRLAKAAKRWGQGTL</sequence>
<proteinExistence type="predicted"/>
<dbReference type="GO" id="GO:0016020">
    <property type="term" value="C:membrane"/>
    <property type="evidence" value="ECO:0007669"/>
    <property type="project" value="TreeGrafter"/>
</dbReference>
<accession>E0TCT1</accession>
<dbReference type="GO" id="GO:0010181">
    <property type="term" value="F:FMN binding"/>
    <property type="evidence" value="ECO:0007669"/>
    <property type="project" value="InterPro"/>
</dbReference>
<dbReference type="PANTHER" id="PTHR30546">
    <property type="entry name" value="FLAVODOXIN-RELATED PROTEIN WRBA-RELATED"/>
    <property type="match status" value="1"/>
</dbReference>
<evidence type="ECO:0000256" key="2">
    <source>
        <dbReference type="ARBA" id="ARBA00022630"/>
    </source>
</evidence>
<evidence type="ECO:0000256" key="1">
    <source>
        <dbReference type="ARBA" id="ARBA00001917"/>
    </source>
</evidence>
<keyword evidence="2" id="KW-0285">Flavoprotein</keyword>
<feature type="domain" description="Flavodoxin-like" evidence="4">
    <location>
        <begin position="4"/>
        <end position="156"/>
    </location>
</feature>
<dbReference type="AlphaFoldDB" id="E0TCT1"/>
<dbReference type="eggNOG" id="COG0655">
    <property type="taxonomic scope" value="Bacteria"/>
</dbReference>
<dbReference type="HOGENOM" id="CLU_051402_2_1_5"/>
<dbReference type="Pfam" id="PF03358">
    <property type="entry name" value="FMN_red"/>
    <property type="match status" value="1"/>
</dbReference>
<evidence type="ECO:0000313" key="5">
    <source>
        <dbReference type="EMBL" id="ADM09870.1"/>
    </source>
</evidence>
<protein>
    <submittedName>
        <fullName evidence="5">Flavodoxin/nitric oxide synthase</fullName>
    </submittedName>
</protein>
<dbReference type="InterPro" id="IPR005025">
    <property type="entry name" value="FMN_Rdtase-like_dom"/>
</dbReference>
<evidence type="ECO:0000259" key="4">
    <source>
        <dbReference type="PROSITE" id="PS50902"/>
    </source>
</evidence>
<dbReference type="PANTHER" id="PTHR30546:SF23">
    <property type="entry name" value="FLAVOPROTEIN-LIKE PROTEIN YCP4-RELATED"/>
    <property type="match status" value="1"/>
</dbReference>
<dbReference type="EMBL" id="CP002156">
    <property type="protein sequence ID" value="ADM09870.1"/>
    <property type="molecule type" value="Genomic_DNA"/>
</dbReference>
<reference evidence="6" key="1">
    <citation type="submission" date="2010-08" db="EMBL/GenBank/DDBJ databases">
        <title>Genome sequence of Parvularcula bermudensis HTCC2503.</title>
        <authorList>
            <person name="Kang D.-M."/>
            <person name="Oh H.-M."/>
            <person name="Cho J.-C."/>
        </authorList>
    </citation>
    <scope>NUCLEOTIDE SEQUENCE [LARGE SCALE GENOMIC DNA]</scope>
    <source>
        <strain evidence="6">ATCC BAA-594 / HTCC2503 / KCTC 12087</strain>
    </source>
</reference>
<dbReference type="GO" id="GO:0003955">
    <property type="term" value="F:NAD(P)H dehydrogenase (quinone) activity"/>
    <property type="evidence" value="ECO:0007669"/>
    <property type="project" value="TreeGrafter"/>
</dbReference>
<comment type="cofactor">
    <cofactor evidence="1">
        <name>FMN</name>
        <dbReference type="ChEBI" id="CHEBI:58210"/>
    </cofactor>
</comment>
<keyword evidence="3" id="KW-0288">FMN</keyword>
<dbReference type="Proteomes" id="UP000001302">
    <property type="component" value="Chromosome"/>
</dbReference>
<gene>
    <name evidence="5" type="ordered locus">PB2503_09084</name>
</gene>
<dbReference type="Gene3D" id="3.40.50.360">
    <property type="match status" value="1"/>
</dbReference>
<evidence type="ECO:0000256" key="3">
    <source>
        <dbReference type="ARBA" id="ARBA00022643"/>
    </source>
</evidence>
<organism evidence="5 6">
    <name type="scientific">Parvularcula bermudensis (strain ATCC BAA-594 / HTCC2503 / KCTC 12087)</name>
    <dbReference type="NCBI Taxonomy" id="314260"/>
    <lineage>
        <taxon>Bacteria</taxon>
        <taxon>Pseudomonadati</taxon>
        <taxon>Pseudomonadota</taxon>
        <taxon>Alphaproteobacteria</taxon>
        <taxon>Parvularculales</taxon>
        <taxon>Parvularculaceae</taxon>
        <taxon>Parvularcula</taxon>
    </lineage>
</organism>
<name>E0TCT1_PARBH</name>
<dbReference type="RefSeq" id="WP_013300844.1">
    <property type="nucleotide sequence ID" value="NC_014414.1"/>
</dbReference>
<keyword evidence="6" id="KW-1185">Reference proteome</keyword>
<dbReference type="InterPro" id="IPR008254">
    <property type="entry name" value="Flavodoxin/NO_synth"/>
</dbReference>
<dbReference type="GO" id="GO:0009055">
    <property type="term" value="F:electron transfer activity"/>
    <property type="evidence" value="ECO:0007669"/>
    <property type="project" value="InterPro"/>
</dbReference>
<dbReference type="STRING" id="314260.PB2503_09084"/>
<dbReference type="KEGG" id="pbr:PB2503_09084"/>